<evidence type="ECO:0000256" key="7">
    <source>
        <dbReference type="ARBA" id="ARBA00023136"/>
    </source>
</evidence>
<evidence type="ECO:0000256" key="5">
    <source>
        <dbReference type="ARBA" id="ARBA00022692"/>
    </source>
</evidence>
<dbReference type="EMBL" id="JAIWYP010000004">
    <property type="protein sequence ID" value="KAH3834863.1"/>
    <property type="molecule type" value="Genomic_DNA"/>
</dbReference>
<dbReference type="GO" id="GO:0004659">
    <property type="term" value="F:prenyltransferase activity"/>
    <property type="evidence" value="ECO:0007669"/>
    <property type="project" value="UniProtKB-KW"/>
</dbReference>
<keyword evidence="3" id="KW-0637">Prenyltransferase</keyword>
<dbReference type="GO" id="GO:0042371">
    <property type="term" value="P:vitamin K biosynthetic process"/>
    <property type="evidence" value="ECO:0007669"/>
    <property type="project" value="TreeGrafter"/>
</dbReference>
<dbReference type="GO" id="GO:0009234">
    <property type="term" value="P:menaquinone biosynthetic process"/>
    <property type="evidence" value="ECO:0007669"/>
    <property type="project" value="TreeGrafter"/>
</dbReference>
<evidence type="ECO:0000256" key="2">
    <source>
        <dbReference type="ARBA" id="ARBA00005985"/>
    </source>
</evidence>
<accession>A0A9D4K856</accession>
<keyword evidence="4" id="KW-0808">Transferase</keyword>
<feature type="transmembrane region" description="Helical" evidence="8">
    <location>
        <begin position="38"/>
        <end position="60"/>
    </location>
</feature>
<evidence type="ECO:0000256" key="1">
    <source>
        <dbReference type="ARBA" id="ARBA00004141"/>
    </source>
</evidence>
<evidence type="ECO:0000313" key="10">
    <source>
        <dbReference type="Proteomes" id="UP000828390"/>
    </source>
</evidence>
<evidence type="ECO:0000256" key="4">
    <source>
        <dbReference type="ARBA" id="ARBA00022679"/>
    </source>
</evidence>
<dbReference type="InterPro" id="IPR026046">
    <property type="entry name" value="UBIAD1"/>
</dbReference>
<reference evidence="9" key="1">
    <citation type="journal article" date="2019" name="bioRxiv">
        <title>The Genome of the Zebra Mussel, Dreissena polymorpha: A Resource for Invasive Species Research.</title>
        <authorList>
            <person name="McCartney M.A."/>
            <person name="Auch B."/>
            <person name="Kono T."/>
            <person name="Mallez S."/>
            <person name="Zhang Y."/>
            <person name="Obille A."/>
            <person name="Becker A."/>
            <person name="Abrahante J.E."/>
            <person name="Garbe J."/>
            <person name="Badalamenti J.P."/>
            <person name="Herman A."/>
            <person name="Mangelson H."/>
            <person name="Liachko I."/>
            <person name="Sullivan S."/>
            <person name="Sone E.D."/>
            <person name="Koren S."/>
            <person name="Silverstein K.A.T."/>
            <person name="Beckman K.B."/>
            <person name="Gohl D.M."/>
        </authorList>
    </citation>
    <scope>NUCLEOTIDE SEQUENCE</scope>
    <source>
        <strain evidence="9">Duluth1</strain>
        <tissue evidence="9">Whole animal</tissue>
    </source>
</reference>
<gene>
    <name evidence="9" type="ORF">DPMN_108196</name>
</gene>
<dbReference type="GO" id="GO:0000139">
    <property type="term" value="C:Golgi membrane"/>
    <property type="evidence" value="ECO:0007669"/>
    <property type="project" value="TreeGrafter"/>
</dbReference>
<keyword evidence="10" id="KW-1185">Reference proteome</keyword>
<dbReference type="Proteomes" id="UP000828390">
    <property type="component" value="Unassembled WGS sequence"/>
</dbReference>
<dbReference type="PANTHER" id="PTHR13929">
    <property type="entry name" value="1,4-DIHYDROXY-2-NAPHTHOATE OCTAPRENYLTRANSFERASE"/>
    <property type="match status" value="1"/>
</dbReference>
<proteinExistence type="inferred from homology"/>
<keyword evidence="6 8" id="KW-1133">Transmembrane helix</keyword>
<evidence type="ECO:0008006" key="11">
    <source>
        <dbReference type="Google" id="ProtNLM"/>
    </source>
</evidence>
<sequence>MLFSEYHIYFRYLTWSFIASFTPVALGSVLAFKAFGSFSIVIFLITSLTALSVHAAGNLVNTYVDYQRGIDNKSSDDRTLVDKILNPEEI</sequence>
<feature type="transmembrane region" description="Helical" evidence="8">
    <location>
        <begin position="12"/>
        <end position="32"/>
    </location>
</feature>
<evidence type="ECO:0000313" key="9">
    <source>
        <dbReference type="EMBL" id="KAH3834863.1"/>
    </source>
</evidence>
<dbReference type="AlphaFoldDB" id="A0A9D4K856"/>
<name>A0A9D4K856_DREPO</name>
<organism evidence="9 10">
    <name type="scientific">Dreissena polymorpha</name>
    <name type="common">Zebra mussel</name>
    <name type="synonym">Mytilus polymorpha</name>
    <dbReference type="NCBI Taxonomy" id="45954"/>
    <lineage>
        <taxon>Eukaryota</taxon>
        <taxon>Metazoa</taxon>
        <taxon>Spiralia</taxon>
        <taxon>Lophotrochozoa</taxon>
        <taxon>Mollusca</taxon>
        <taxon>Bivalvia</taxon>
        <taxon>Autobranchia</taxon>
        <taxon>Heteroconchia</taxon>
        <taxon>Euheterodonta</taxon>
        <taxon>Imparidentia</taxon>
        <taxon>Neoheterodontei</taxon>
        <taxon>Myida</taxon>
        <taxon>Dreissenoidea</taxon>
        <taxon>Dreissenidae</taxon>
        <taxon>Dreissena</taxon>
    </lineage>
</organism>
<dbReference type="CDD" id="cd13962">
    <property type="entry name" value="PT_UbiA_UBIAD1"/>
    <property type="match status" value="1"/>
</dbReference>
<comment type="caution">
    <text evidence="9">The sequence shown here is derived from an EMBL/GenBank/DDBJ whole genome shotgun (WGS) entry which is preliminary data.</text>
</comment>
<evidence type="ECO:0000256" key="3">
    <source>
        <dbReference type="ARBA" id="ARBA00022602"/>
    </source>
</evidence>
<keyword evidence="5 8" id="KW-0812">Transmembrane</keyword>
<comment type="similarity">
    <text evidence="2">Belongs to the UbiA prenyltransferase family.</text>
</comment>
<dbReference type="Pfam" id="PF01040">
    <property type="entry name" value="UbiA"/>
    <property type="match status" value="1"/>
</dbReference>
<dbReference type="GO" id="GO:0005783">
    <property type="term" value="C:endoplasmic reticulum"/>
    <property type="evidence" value="ECO:0007669"/>
    <property type="project" value="TreeGrafter"/>
</dbReference>
<comment type="subcellular location">
    <subcellularLocation>
        <location evidence="1">Membrane</location>
        <topology evidence="1">Multi-pass membrane protein</topology>
    </subcellularLocation>
</comment>
<reference evidence="9" key="2">
    <citation type="submission" date="2020-11" db="EMBL/GenBank/DDBJ databases">
        <authorList>
            <person name="McCartney M.A."/>
            <person name="Auch B."/>
            <person name="Kono T."/>
            <person name="Mallez S."/>
            <person name="Becker A."/>
            <person name="Gohl D.M."/>
            <person name="Silverstein K.A.T."/>
            <person name="Koren S."/>
            <person name="Bechman K.B."/>
            <person name="Herman A."/>
            <person name="Abrahante J.E."/>
            <person name="Garbe J."/>
        </authorList>
    </citation>
    <scope>NUCLEOTIDE SEQUENCE</scope>
    <source>
        <strain evidence="9">Duluth1</strain>
        <tissue evidence="9">Whole animal</tissue>
    </source>
</reference>
<keyword evidence="7 8" id="KW-0472">Membrane</keyword>
<protein>
    <recommendedName>
        <fullName evidence="11">1,4-dihydroxy-2-naphthoate octaprenyltransferase</fullName>
    </recommendedName>
</protein>
<evidence type="ECO:0000256" key="8">
    <source>
        <dbReference type="SAM" id="Phobius"/>
    </source>
</evidence>
<evidence type="ECO:0000256" key="6">
    <source>
        <dbReference type="ARBA" id="ARBA00022989"/>
    </source>
</evidence>
<dbReference type="PANTHER" id="PTHR13929:SF0">
    <property type="entry name" value="UBIA PRENYLTRANSFERASE DOMAIN-CONTAINING PROTEIN 1"/>
    <property type="match status" value="1"/>
</dbReference>
<dbReference type="InterPro" id="IPR000537">
    <property type="entry name" value="UbiA_prenyltransferase"/>
</dbReference>